<dbReference type="Proteomes" id="UP000000226">
    <property type="component" value="Chromosome 9"/>
</dbReference>
<keyword evidence="2" id="KW-1185">Reference proteome</keyword>
<evidence type="ECO:0000313" key="2">
    <source>
        <dbReference type="Proteomes" id="UP000000226"/>
    </source>
</evidence>
<name>V7ARD9_PHAVU</name>
<feature type="non-terminal residue" evidence="1">
    <location>
        <position position="405"/>
    </location>
</feature>
<dbReference type="EMBL" id="CM002296">
    <property type="protein sequence ID" value="ESW08212.1"/>
    <property type="molecule type" value="Genomic_DNA"/>
</dbReference>
<dbReference type="Gramene" id="ESW08212">
    <property type="protein sequence ID" value="ESW08212"/>
    <property type="gene ID" value="PHAVU_009G028300g"/>
</dbReference>
<organism evidence="1 2">
    <name type="scientific">Phaseolus vulgaris</name>
    <name type="common">Kidney bean</name>
    <name type="synonym">French bean</name>
    <dbReference type="NCBI Taxonomy" id="3885"/>
    <lineage>
        <taxon>Eukaryota</taxon>
        <taxon>Viridiplantae</taxon>
        <taxon>Streptophyta</taxon>
        <taxon>Embryophyta</taxon>
        <taxon>Tracheophyta</taxon>
        <taxon>Spermatophyta</taxon>
        <taxon>Magnoliopsida</taxon>
        <taxon>eudicotyledons</taxon>
        <taxon>Gunneridae</taxon>
        <taxon>Pentapetalae</taxon>
        <taxon>rosids</taxon>
        <taxon>fabids</taxon>
        <taxon>Fabales</taxon>
        <taxon>Fabaceae</taxon>
        <taxon>Papilionoideae</taxon>
        <taxon>50 kb inversion clade</taxon>
        <taxon>NPAAA clade</taxon>
        <taxon>indigoferoid/millettioid clade</taxon>
        <taxon>Phaseoleae</taxon>
        <taxon>Phaseolus</taxon>
    </lineage>
</organism>
<accession>V7ARD9</accession>
<dbReference type="OrthoDB" id="1436136at2759"/>
<proteinExistence type="predicted"/>
<protein>
    <submittedName>
        <fullName evidence="1">Uncharacterized protein</fullName>
    </submittedName>
</protein>
<dbReference type="AlphaFoldDB" id="V7ARD9"/>
<sequence length="405" mass="44117">MTEIRDPISWSCEGSSSAEALTFVPNPLPPVPNTPLLNTPQLNNPLSSAEGLMLDEAAPSLQSQDITLAGYFSQLSELQNANSVGNEGIAHHNEQNSTNQLSIPNTIVNNNYNVININQSSSYPALVNQTPTNSERANSTGAFAPPTGSTLLTHHNDTTNSPAAWSSRPDQFQFSASDVYGAQHFPNYTQSLQPFTLVQNQIDNASELQQMLDLHSQDSRMSEPFSNLQPGLVTMPPNSFQPGYISILSDPASPSGSSVIYGQNPILFAPSSNSFASGSSVLPMYPQLDQHQHPQVMMPYDQGQSGSSRPQWSQIGEYNQRMTTHDLQRQTSTSSQTLISRFLGHSSSRTTEGISSRVPNSRDAEIAPVLRNQPSEALQRILNMNPSWMIPSITSDQSGSMPTER</sequence>
<gene>
    <name evidence="1" type="ORF">PHAVU_009G028300g</name>
</gene>
<evidence type="ECO:0000313" key="1">
    <source>
        <dbReference type="EMBL" id="ESW08212.1"/>
    </source>
</evidence>
<reference evidence="2" key="1">
    <citation type="journal article" date="2014" name="Nat. Genet.">
        <title>A reference genome for common bean and genome-wide analysis of dual domestications.</title>
        <authorList>
            <person name="Schmutz J."/>
            <person name="McClean P.E."/>
            <person name="Mamidi S."/>
            <person name="Wu G.A."/>
            <person name="Cannon S.B."/>
            <person name="Grimwood J."/>
            <person name="Jenkins J."/>
            <person name="Shu S."/>
            <person name="Song Q."/>
            <person name="Chavarro C."/>
            <person name="Torres-Torres M."/>
            <person name="Geffroy V."/>
            <person name="Moghaddam S.M."/>
            <person name="Gao D."/>
            <person name="Abernathy B."/>
            <person name="Barry K."/>
            <person name="Blair M."/>
            <person name="Brick M.A."/>
            <person name="Chovatia M."/>
            <person name="Gepts P."/>
            <person name="Goodstein D.M."/>
            <person name="Gonzales M."/>
            <person name="Hellsten U."/>
            <person name="Hyten D.L."/>
            <person name="Jia G."/>
            <person name="Kelly J.D."/>
            <person name="Kudrna D."/>
            <person name="Lee R."/>
            <person name="Richard M.M."/>
            <person name="Miklas P.N."/>
            <person name="Osorno J.M."/>
            <person name="Rodrigues J."/>
            <person name="Thareau V."/>
            <person name="Urrea C.A."/>
            <person name="Wang M."/>
            <person name="Yu Y."/>
            <person name="Zhang M."/>
            <person name="Wing R.A."/>
            <person name="Cregan P.B."/>
            <person name="Rokhsar D.S."/>
            <person name="Jackson S.A."/>
        </authorList>
    </citation>
    <scope>NUCLEOTIDE SEQUENCE [LARGE SCALE GENOMIC DNA]</scope>
    <source>
        <strain evidence="2">cv. G19833</strain>
    </source>
</reference>
<dbReference type="OMA" id="MQIGRIR"/>